<dbReference type="GO" id="GO:0000976">
    <property type="term" value="F:transcription cis-regulatory region binding"/>
    <property type="evidence" value="ECO:0007669"/>
    <property type="project" value="TreeGrafter"/>
</dbReference>
<organism evidence="5 6">
    <name type="scientific">Bifidobacterium asteroides</name>
    <dbReference type="NCBI Taxonomy" id="1684"/>
    <lineage>
        <taxon>Bacteria</taxon>
        <taxon>Bacillati</taxon>
        <taxon>Actinomycetota</taxon>
        <taxon>Actinomycetes</taxon>
        <taxon>Bifidobacteriales</taxon>
        <taxon>Bifidobacteriaceae</taxon>
        <taxon>Bifidobacterium</taxon>
    </lineage>
</organism>
<proteinExistence type="predicted"/>
<keyword evidence="1" id="KW-0805">Transcription regulation</keyword>
<dbReference type="Proteomes" id="UP000247744">
    <property type="component" value="Unassembled WGS sequence"/>
</dbReference>
<evidence type="ECO:0000256" key="1">
    <source>
        <dbReference type="ARBA" id="ARBA00023015"/>
    </source>
</evidence>
<dbReference type="SMART" id="SM00354">
    <property type="entry name" value="HTH_LACI"/>
    <property type="match status" value="1"/>
</dbReference>
<dbReference type="Gene3D" id="3.40.50.2300">
    <property type="match status" value="2"/>
</dbReference>
<evidence type="ECO:0000313" key="5">
    <source>
        <dbReference type="EMBL" id="PXY85716.1"/>
    </source>
</evidence>
<evidence type="ECO:0000313" key="6">
    <source>
        <dbReference type="Proteomes" id="UP000247744"/>
    </source>
</evidence>
<dbReference type="Gene3D" id="1.10.260.40">
    <property type="entry name" value="lambda repressor-like DNA-binding domains"/>
    <property type="match status" value="1"/>
</dbReference>
<dbReference type="Pfam" id="PF00356">
    <property type="entry name" value="LacI"/>
    <property type="match status" value="1"/>
</dbReference>
<dbReference type="AlphaFoldDB" id="A0A318ME07"/>
<dbReference type="InterPro" id="IPR028082">
    <property type="entry name" value="Peripla_BP_I"/>
</dbReference>
<reference evidence="5 6" key="1">
    <citation type="submission" date="2018-05" db="EMBL/GenBank/DDBJ databases">
        <title>Reference genomes for bee gut microbiota database.</title>
        <authorList>
            <person name="Ellegaard K.M."/>
        </authorList>
    </citation>
    <scope>NUCLEOTIDE SEQUENCE [LARGE SCALE GENOMIC DNA]</scope>
    <source>
        <strain evidence="5 6">ESL0200</strain>
    </source>
</reference>
<name>A0A318ME07_9BIFI</name>
<dbReference type="CDD" id="cd06267">
    <property type="entry name" value="PBP1_LacI_sugar_binding-like"/>
    <property type="match status" value="1"/>
</dbReference>
<dbReference type="PANTHER" id="PTHR30146:SF109">
    <property type="entry name" value="HTH-TYPE TRANSCRIPTIONAL REGULATOR GALS"/>
    <property type="match status" value="1"/>
</dbReference>
<dbReference type="GO" id="GO:0003700">
    <property type="term" value="F:DNA-binding transcription factor activity"/>
    <property type="evidence" value="ECO:0007669"/>
    <property type="project" value="TreeGrafter"/>
</dbReference>
<evidence type="ECO:0000259" key="4">
    <source>
        <dbReference type="PROSITE" id="PS50932"/>
    </source>
</evidence>
<feature type="domain" description="HTH lacI-type" evidence="4">
    <location>
        <begin position="3"/>
        <end position="57"/>
    </location>
</feature>
<comment type="caution">
    <text evidence="5">The sequence shown here is derived from an EMBL/GenBank/DDBJ whole genome shotgun (WGS) entry which is preliminary data.</text>
</comment>
<dbReference type="EMBL" id="QGLL01000001">
    <property type="protein sequence ID" value="PXY85716.1"/>
    <property type="molecule type" value="Genomic_DNA"/>
</dbReference>
<dbReference type="SUPFAM" id="SSF53822">
    <property type="entry name" value="Periplasmic binding protein-like I"/>
    <property type="match status" value="1"/>
</dbReference>
<sequence>MTVKIQNVADAAGVSVSTVSRTFARPDLVAKSTKAKVMQAARTLNFRISRSATALKSGQSLRIAVLTNDPTTEWFNSQILAGLDSVFHTAGYDISIYRISNGESRKVFFEELPMRRNVDAVIVCSFNIVREEVAKLSEMNVPVIGINTPHEQGFNATVSIDDAEAVKSGVEHLISLGHRHIAYVTVLNESKNLHFSSEARKKAFLESCRSSSESISPYVLEVDPGQDLTSTILGRLTSDARSCTAAFFESDRAAIPVLFRLRQYGIKVPDDFSILGFDDSLYADEIGLSTLHQDPFINGQSAAKKTMALIEGDPLEEPYEKPPVRLLLRETTTVCKKRS</sequence>
<dbReference type="InterPro" id="IPR000843">
    <property type="entry name" value="HTH_LacI"/>
</dbReference>
<keyword evidence="2" id="KW-0238">DNA-binding</keyword>
<dbReference type="OrthoDB" id="3510266at2"/>
<dbReference type="PROSITE" id="PS50932">
    <property type="entry name" value="HTH_LACI_2"/>
    <property type="match status" value="1"/>
</dbReference>
<dbReference type="SUPFAM" id="SSF47413">
    <property type="entry name" value="lambda repressor-like DNA-binding domains"/>
    <property type="match status" value="1"/>
</dbReference>
<dbReference type="CDD" id="cd01392">
    <property type="entry name" value="HTH_LacI"/>
    <property type="match status" value="1"/>
</dbReference>
<keyword evidence="3" id="KW-0804">Transcription</keyword>
<dbReference type="PANTHER" id="PTHR30146">
    <property type="entry name" value="LACI-RELATED TRANSCRIPTIONAL REPRESSOR"/>
    <property type="match status" value="1"/>
</dbReference>
<evidence type="ECO:0000256" key="2">
    <source>
        <dbReference type="ARBA" id="ARBA00023125"/>
    </source>
</evidence>
<gene>
    <name evidence="5" type="ORF">DKK75_00630</name>
</gene>
<dbReference type="InterPro" id="IPR010982">
    <property type="entry name" value="Lambda_DNA-bd_dom_sf"/>
</dbReference>
<evidence type="ECO:0000256" key="3">
    <source>
        <dbReference type="ARBA" id="ARBA00023163"/>
    </source>
</evidence>
<dbReference type="InterPro" id="IPR046335">
    <property type="entry name" value="LacI/GalR-like_sensor"/>
</dbReference>
<protein>
    <submittedName>
        <fullName evidence="5">LacI family transcriptional regulator</fullName>
    </submittedName>
</protein>
<accession>A0A318ME07</accession>
<dbReference type="Pfam" id="PF13377">
    <property type="entry name" value="Peripla_BP_3"/>
    <property type="match status" value="1"/>
</dbReference>